<dbReference type="EMBL" id="HBUF01552363">
    <property type="protein sequence ID" value="CAG6759362.1"/>
    <property type="molecule type" value="Transcribed_RNA"/>
</dbReference>
<evidence type="ECO:0000256" key="1">
    <source>
        <dbReference type="SAM" id="SignalP"/>
    </source>
</evidence>
<protein>
    <submittedName>
        <fullName evidence="2">Uncharacterized protein</fullName>
    </submittedName>
</protein>
<keyword evidence="1" id="KW-0732">Signal</keyword>
<dbReference type="EMBL" id="HBUF01343845">
    <property type="protein sequence ID" value="CAG6707141.1"/>
    <property type="molecule type" value="Transcribed_RNA"/>
</dbReference>
<dbReference type="AlphaFoldDB" id="A0A8D8UJQ6"/>
<reference evidence="2" key="1">
    <citation type="submission" date="2021-05" db="EMBL/GenBank/DDBJ databases">
        <authorList>
            <person name="Alioto T."/>
            <person name="Alioto T."/>
            <person name="Gomez Garrido J."/>
        </authorList>
    </citation>
    <scope>NUCLEOTIDE SEQUENCE</scope>
</reference>
<feature type="signal peptide" evidence="1">
    <location>
        <begin position="1"/>
        <end position="25"/>
    </location>
</feature>
<accession>A0A8D8UJQ6</accession>
<feature type="chain" id="PRO_5036428728" evidence="1">
    <location>
        <begin position="26"/>
        <end position="259"/>
    </location>
</feature>
<dbReference type="EMBL" id="HBUF01343844">
    <property type="protein sequence ID" value="CAG6707140.1"/>
    <property type="molecule type" value="Transcribed_RNA"/>
</dbReference>
<sequence>MTNLLCTSALLSIFLVLFSVEQGRTFDFHLCKGVKPCETPSQSAKGMWYLTWASRSGENNRNGFFKTNHCGIFKNCNDCNCLGTYYASGDENLYVGYSFSSNTKEKKTYVKSLQSQKVTSNNLVYYKNVVDYEAVMPYSDNGYPNGTQFETKVVGDFYKYVLLDTDDNKSWRIILVCEDTKDICTSSQPLVMLYTKSRNPGKNTTMKAVLDSLGKNGLNAKDLALTYYDNNDCQWPNVADFNKCKWGCSCMKVPKNLKH</sequence>
<name>A0A8D8UJQ6_9HEMI</name>
<proteinExistence type="predicted"/>
<dbReference type="EMBL" id="HBUF01552364">
    <property type="protein sequence ID" value="CAG6759363.1"/>
    <property type="molecule type" value="Transcribed_RNA"/>
</dbReference>
<dbReference type="EMBL" id="HBUF01343843">
    <property type="protein sequence ID" value="CAG6707139.1"/>
    <property type="molecule type" value="Transcribed_RNA"/>
</dbReference>
<organism evidence="2">
    <name type="scientific">Cacopsylla melanoneura</name>
    <dbReference type="NCBI Taxonomy" id="428564"/>
    <lineage>
        <taxon>Eukaryota</taxon>
        <taxon>Metazoa</taxon>
        <taxon>Ecdysozoa</taxon>
        <taxon>Arthropoda</taxon>
        <taxon>Hexapoda</taxon>
        <taxon>Insecta</taxon>
        <taxon>Pterygota</taxon>
        <taxon>Neoptera</taxon>
        <taxon>Paraneoptera</taxon>
        <taxon>Hemiptera</taxon>
        <taxon>Sternorrhyncha</taxon>
        <taxon>Psylloidea</taxon>
        <taxon>Psyllidae</taxon>
        <taxon>Psyllinae</taxon>
        <taxon>Cacopsylla</taxon>
    </lineage>
</organism>
<evidence type="ECO:0000313" key="2">
    <source>
        <dbReference type="EMBL" id="CAG6707139.1"/>
    </source>
</evidence>